<name>A0A1I2KS90_9BACT</name>
<sequence length="236" mass="26546">MKKNSPRLKFSIALSVLYTMAMAKIGFMLRDLVEFIKYGVTEEKLNALKAMLTDFANIPTDDELVGVQVSATQEKDEAAILLRDAIAEIMQRVENKFGAQSGNYRKFGVSGVSDLDGGKLSYVARRVHRVAETMAPQLESEGLTPELLTELNSRLTTYEQALSKQEDAIADRDIATENRVEKANEIYALLVKYCNTGKQIWEDTNQAKYNDYIIYDTPTGKPKDKDNQEVLSETEQ</sequence>
<evidence type="ECO:0000256" key="1">
    <source>
        <dbReference type="SAM" id="MobiDB-lite"/>
    </source>
</evidence>
<keyword evidence="3" id="KW-1185">Reference proteome</keyword>
<organism evidence="2 3">
    <name type="scientific">Sunxiuqinia elliptica</name>
    <dbReference type="NCBI Taxonomy" id="655355"/>
    <lineage>
        <taxon>Bacteria</taxon>
        <taxon>Pseudomonadati</taxon>
        <taxon>Bacteroidota</taxon>
        <taxon>Bacteroidia</taxon>
        <taxon>Marinilabiliales</taxon>
        <taxon>Prolixibacteraceae</taxon>
        <taxon>Sunxiuqinia</taxon>
    </lineage>
</organism>
<accession>A0A1I2KS90</accession>
<protein>
    <submittedName>
        <fullName evidence="2">Uncharacterized protein</fullName>
    </submittedName>
</protein>
<dbReference type="AlphaFoldDB" id="A0A1I2KS90"/>
<feature type="region of interest" description="Disordered" evidence="1">
    <location>
        <begin position="217"/>
        <end position="236"/>
    </location>
</feature>
<evidence type="ECO:0000313" key="3">
    <source>
        <dbReference type="Proteomes" id="UP000198964"/>
    </source>
</evidence>
<reference evidence="2 3" key="1">
    <citation type="submission" date="2016-10" db="EMBL/GenBank/DDBJ databases">
        <authorList>
            <person name="de Groot N.N."/>
        </authorList>
    </citation>
    <scope>NUCLEOTIDE SEQUENCE [LARGE SCALE GENOMIC DNA]</scope>
    <source>
        <strain evidence="2 3">CGMCC 1.9156</strain>
    </source>
</reference>
<dbReference type="EMBL" id="FONW01000013">
    <property type="protein sequence ID" value="SFF69912.1"/>
    <property type="molecule type" value="Genomic_DNA"/>
</dbReference>
<gene>
    <name evidence="2" type="ORF">SAMN05216283_11361</name>
</gene>
<proteinExistence type="predicted"/>
<dbReference type="RefSeq" id="WP_093921317.1">
    <property type="nucleotide sequence ID" value="NZ_FONW01000013.1"/>
</dbReference>
<evidence type="ECO:0000313" key="2">
    <source>
        <dbReference type="EMBL" id="SFF69912.1"/>
    </source>
</evidence>
<dbReference type="Proteomes" id="UP000198964">
    <property type="component" value="Unassembled WGS sequence"/>
</dbReference>